<comment type="caution">
    <text evidence="1">The sequence shown here is derived from an EMBL/GenBank/DDBJ whole genome shotgun (WGS) entry which is preliminary data.</text>
</comment>
<keyword evidence="2" id="KW-1185">Reference proteome</keyword>
<dbReference type="AlphaFoldDB" id="A0A4Z0P776"/>
<dbReference type="RefSeq" id="WP_135434145.1">
    <property type="nucleotide sequence ID" value="NZ_SRLA01000002.1"/>
</dbReference>
<name>A0A4Z0P776_9BACT</name>
<evidence type="ECO:0000313" key="1">
    <source>
        <dbReference type="EMBL" id="TGE08274.1"/>
    </source>
</evidence>
<accession>A0A4Z0P776</accession>
<organism evidence="1 2">
    <name type="scientific">Hymenobacter fodinae</name>
    <dbReference type="NCBI Taxonomy" id="2510796"/>
    <lineage>
        <taxon>Bacteria</taxon>
        <taxon>Pseudomonadati</taxon>
        <taxon>Bacteroidota</taxon>
        <taxon>Cytophagia</taxon>
        <taxon>Cytophagales</taxon>
        <taxon>Hymenobacteraceae</taxon>
        <taxon>Hymenobacter</taxon>
    </lineage>
</organism>
<sequence>MDKHTALNIQNKLATFPEKELFATAPKPVKREITEAQGQRLLLSQLLVMALESNTRALIDQHCWPSKADKLVGALHHRIDELYTRFFNYTSPEQSEWLNKVSGLIDGAAVSILKVAIDLDKEHNGEKVEQFVGHLREIALLAGVYQQDDEQEVK</sequence>
<evidence type="ECO:0000313" key="2">
    <source>
        <dbReference type="Proteomes" id="UP000298337"/>
    </source>
</evidence>
<protein>
    <submittedName>
        <fullName evidence="1">Uncharacterized protein</fullName>
    </submittedName>
</protein>
<reference evidence="1 2" key="1">
    <citation type="submission" date="2019-04" db="EMBL/GenBank/DDBJ databases">
        <authorList>
            <person name="Feng G."/>
            <person name="Zhang J."/>
            <person name="Zhu H."/>
        </authorList>
    </citation>
    <scope>NUCLEOTIDE SEQUENCE [LARGE SCALE GENOMIC DNA]</scope>
    <source>
        <strain evidence="1 2">92R-1</strain>
    </source>
</reference>
<dbReference type="EMBL" id="SRLA01000002">
    <property type="protein sequence ID" value="TGE08274.1"/>
    <property type="molecule type" value="Genomic_DNA"/>
</dbReference>
<proteinExistence type="predicted"/>
<gene>
    <name evidence="1" type="ORF">EU556_11170</name>
</gene>
<dbReference type="Proteomes" id="UP000298337">
    <property type="component" value="Unassembled WGS sequence"/>
</dbReference>